<accession>A0A8J3CGP4</accession>
<evidence type="ECO:0008006" key="3">
    <source>
        <dbReference type="Google" id="ProtNLM"/>
    </source>
</evidence>
<dbReference type="InterPro" id="IPR012349">
    <property type="entry name" value="Split_barrel_FMN-bd"/>
</dbReference>
<comment type="caution">
    <text evidence="1">The sequence shown here is derived from an EMBL/GenBank/DDBJ whole genome shotgun (WGS) entry which is preliminary data.</text>
</comment>
<dbReference type="AlphaFoldDB" id="A0A8J3CGP4"/>
<evidence type="ECO:0000313" key="1">
    <source>
        <dbReference type="EMBL" id="GHA69018.1"/>
    </source>
</evidence>
<dbReference type="EMBL" id="BMZG01000003">
    <property type="protein sequence ID" value="GHA69018.1"/>
    <property type="molecule type" value="Genomic_DNA"/>
</dbReference>
<reference evidence="1" key="2">
    <citation type="submission" date="2020-09" db="EMBL/GenBank/DDBJ databases">
        <authorList>
            <person name="Sun Q."/>
            <person name="Kim S."/>
        </authorList>
    </citation>
    <scope>NUCLEOTIDE SEQUENCE</scope>
    <source>
        <strain evidence="1">KCTC 32501</strain>
    </source>
</reference>
<keyword evidence="2" id="KW-1185">Reference proteome</keyword>
<sequence>MNANHIPLIWCDDSSEHGVLRGHIARANPLCNEHANGSDVLAIFQGASGYISPSWYATKAETHKVVPTYNYTALHAHGRLMIKDDTDWLLALLNDLTDKHELLLKTPWSVSDAPTEYIQQMMKVIIGIEISIHSLQGK</sequence>
<dbReference type="InterPro" id="IPR007396">
    <property type="entry name" value="TR_PAI2-type"/>
</dbReference>
<dbReference type="Pfam" id="PF04299">
    <property type="entry name" value="FMN_bind_2"/>
    <property type="match status" value="1"/>
</dbReference>
<reference evidence="1" key="1">
    <citation type="journal article" date="2014" name="Int. J. Syst. Evol. Microbiol.">
        <title>Complete genome sequence of Corynebacterium casei LMG S-19264T (=DSM 44701T), isolated from a smear-ripened cheese.</title>
        <authorList>
            <consortium name="US DOE Joint Genome Institute (JGI-PGF)"/>
            <person name="Walter F."/>
            <person name="Albersmeier A."/>
            <person name="Kalinowski J."/>
            <person name="Ruckert C."/>
        </authorList>
    </citation>
    <scope>NUCLEOTIDE SEQUENCE</scope>
    <source>
        <strain evidence="1">KCTC 32501</strain>
    </source>
</reference>
<dbReference type="Proteomes" id="UP000614287">
    <property type="component" value="Unassembled WGS sequence"/>
</dbReference>
<name>A0A8J3CGP4_9BURK</name>
<gene>
    <name evidence="1" type="ORF">GCM10009007_07270</name>
</gene>
<protein>
    <recommendedName>
        <fullName evidence="3">Transcriptional regulator</fullName>
    </recommendedName>
</protein>
<organism evidence="1 2">
    <name type="scientific">Formosimonas limnophila</name>
    <dbReference type="NCBI Taxonomy" id="1384487"/>
    <lineage>
        <taxon>Bacteria</taxon>
        <taxon>Pseudomonadati</taxon>
        <taxon>Pseudomonadota</taxon>
        <taxon>Betaproteobacteria</taxon>
        <taxon>Burkholderiales</taxon>
        <taxon>Burkholderiaceae</taxon>
        <taxon>Formosimonas</taxon>
    </lineage>
</organism>
<dbReference type="SUPFAM" id="SSF50475">
    <property type="entry name" value="FMN-binding split barrel"/>
    <property type="match status" value="1"/>
</dbReference>
<evidence type="ECO:0000313" key="2">
    <source>
        <dbReference type="Proteomes" id="UP000614287"/>
    </source>
</evidence>
<dbReference type="PANTHER" id="PTHR35802">
    <property type="entry name" value="PROTEASE SYNTHASE AND SPORULATION PROTEIN PAI 2"/>
    <property type="match status" value="1"/>
</dbReference>
<dbReference type="PANTHER" id="PTHR35802:SF1">
    <property type="entry name" value="PROTEASE SYNTHASE AND SPORULATION PROTEIN PAI 2"/>
    <property type="match status" value="1"/>
</dbReference>
<proteinExistence type="predicted"/>
<dbReference type="Gene3D" id="2.30.110.10">
    <property type="entry name" value="Electron Transport, Fmn-binding Protein, Chain A"/>
    <property type="match status" value="1"/>
</dbReference>